<organism evidence="10 11">
    <name type="scientific">Aliidiomarina taiwanensis</name>
    <dbReference type="NCBI Taxonomy" id="946228"/>
    <lineage>
        <taxon>Bacteria</taxon>
        <taxon>Pseudomonadati</taxon>
        <taxon>Pseudomonadota</taxon>
        <taxon>Gammaproteobacteria</taxon>
        <taxon>Alteromonadales</taxon>
        <taxon>Idiomarinaceae</taxon>
        <taxon>Aliidiomarina</taxon>
    </lineage>
</organism>
<keyword evidence="2 9" id="KW-0813">Transport</keyword>
<comment type="subcellular location">
    <subcellularLocation>
        <location evidence="9">Cell membrane</location>
        <topology evidence="9">Single-pass membrane protein</topology>
    </subcellularLocation>
    <subcellularLocation>
        <location evidence="1">Membrane</location>
        <topology evidence="1">Single-pass membrane protein</topology>
    </subcellularLocation>
</comment>
<keyword evidence="3 9" id="KW-1003">Cell membrane</keyword>
<evidence type="ECO:0000256" key="7">
    <source>
        <dbReference type="ARBA" id="ARBA00023010"/>
    </source>
</evidence>
<protein>
    <recommendedName>
        <fullName evidence="9">Sec-independent protein translocase protein TatB</fullName>
    </recommendedName>
</protein>
<comment type="function">
    <text evidence="9">Part of the twin-arginine translocation (Tat) system that transports large folded proteins containing a characteristic twin-arginine motif in their signal peptide across membranes. Together with TatC, TatB is part of a receptor directly interacting with Tat signal peptides. TatB may form an oligomeric binding site that transiently accommodates folded Tat precursor proteins before their translocation.</text>
</comment>
<reference evidence="10 11" key="1">
    <citation type="journal article" date="2011" name="Front. Microbiol.">
        <title>Genomic signatures of strain selection and enhancement in Bacillus atrophaeus var. globigii, a historical biowarfare simulant.</title>
        <authorList>
            <person name="Gibbons H.S."/>
            <person name="Broomall S.M."/>
            <person name="McNew L.A."/>
            <person name="Daligault H."/>
            <person name="Chapman C."/>
            <person name="Bruce D."/>
            <person name="Karavis M."/>
            <person name="Krepps M."/>
            <person name="McGregor P.A."/>
            <person name="Hong C."/>
            <person name="Park K.H."/>
            <person name="Akmal A."/>
            <person name="Feldman A."/>
            <person name="Lin J.S."/>
            <person name="Chang W.E."/>
            <person name="Higgs B.W."/>
            <person name="Demirev P."/>
            <person name="Lindquist J."/>
            <person name="Liem A."/>
            <person name="Fochler E."/>
            <person name="Read T.D."/>
            <person name="Tapia R."/>
            <person name="Johnson S."/>
            <person name="Bishop-Lilly K.A."/>
            <person name="Detter C."/>
            <person name="Han C."/>
            <person name="Sozhamannan S."/>
            <person name="Rosenzweig C.N."/>
            <person name="Skowronski E.W."/>
        </authorList>
    </citation>
    <scope>NUCLEOTIDE SEQUENCE [LARGE SCALE GENOMIC DNA]</scope>
    <source>
        <strain evidence="10 11">AIT1</strain>
    </source>
</reference>
<keyword evidence="6 9" id="KW-1133">Transmembrane helix</keyword>
<comment type="subunit">
    <text evidence="9">The Tat system comprises two distinct complexes: a TatABC complex, containing multiple copies of TatA, TatB and TatC subunits, and a separate TatA complex, containing only TatA subunits. Substrates initially bind to the TatABC complex, which probably triggers association of the separate TatA complex to form the active translocon.</text>
</comment>
<comment type="similarity">
    <text evidence="9">Belongs to the TatB family.</text>
</comment>
<dbReference type="GO" id="GO:0033281">
    <property type="term" value="C:TAT protein transport complex"/>
    <property type="evidence" value="ECO:0007669"/>
    <property type="project" value="UniProtKB-UniRule"/>
</dbReference>
<evidence type="ECO:0000256" key="9">
    <source>
        <dbReference type="HAMAP-Rule" id="MF_00237"/>
    </source>
</evidence>
<dbReference type="PANTHER" id="PTHR33162:SF1">
    <property type="entry name" value="SEC-INDEPENDENT PROTEIN TRANSLOCASE PROTEIN TATA, CHLOROPLASTIC"/>
    <property type="match status" value="1"/>
</dbReference>
<dbReference type="Proteomes" id="UP000286976">
    <property type="component" value="Unassembled WGS sequence"/>
</dbReference>
<dbReference type="PRINTS" id="PR01506">
    <property type="entry name" value="TATBPROTEIN"/>
</dbReference>
<evidence type="ECO:0000256" key="5">
    <source>
        <dbReference type="ARBA" id="ARBA00022927"/>
    </source>
</evidence>
<accession>A0A432X0S7</accession>
<keyword evidence="4 9" id="KW-0812">Transmembrane</keyword>
<evidence type="ECO:0000256" key="2">
    <source>
        <dbReference type="ARBA" id="ARBA00022448"/>
    </source>
</evidence>
<evidence type="ECO:0000313" key="11">
    <source>
        <dbReference type="Proteomes" id="UP000286976"/>
    </source>
</evidence>
<dbReference type="Gene3D" id="1.20.5.3310">
    <property type="match status" value="1"/>
</dbReference>
<dbReference type="InterPro" id="IPR003369">
    <property type="entry name" value="TatA/B/E"/>
</dbReference>
<proteinExistence type="inferred from homology"/>
<keyword evidence="8 9" id="KW-0472">Membrane</keyword>
<dbReference type="NCBIfam" id="TIGR01410">
    <property type="entry name" value="tatB"/>
    <property type="match status" value="1"/>
</dbReference>
<dbReference type="GO" id="GO:0043953">
    <property type="term" value="P:protein transport by the Tat complex"/>
    <property type="evidence" value="ECO:0007669"/>
    <property type="project" value="UniProtKB-UniRule"/>
</dbReference>
<dbReference type="RefSeq" id="WP_126757678.1">
    <property type="nucleotide sequence ID" value="NZ_PIPQ01000005.1"/>
</dbReference>
<comment type="caution">
    <text evidence="10">The sequence shown here is derived from an EMBL/GenBank/DDBJ whole genome shotgun (WGS) entry which is preliminary data.</text>
</comment>
<evidence type="ECO:0000256" key="6">
    <source>
        <dbReference type="ARBA" id="ARBA00022989"/>
    </source>
</evidence>
<dbReference type="OrthoDB" id="9816005at2"/>
<dbReference type="GO" id="GO:0008320">
    <property type="term" value="F:protein transmembrane transporter activity"/>
    <property type="evidence" value="ECO:0007669"/>
    <property type="project" value="UniProtKB-UniRule"/>
</dbReference>
<dbReference type="InterPro" id="IPR018448">
    <property type="entry name" value="TatB"/>
</dbReference>
<evidence type="ECO:0000256" key="1">
    <source>
        <dbReference type="ARBA" id="ARBA00004167"/>
    </source>
</evidence>
<gene>
    <name evidence="9" type="primary">tatB</name>
    <name evidence="10" type="ORF">CWE15_08585</name>
</gene>
<evidence type="ECO:0000256" key="4">
    <source>
        <dbReference type="ARBA" id="ARBA00022692"/>
    </source>
</evidence>
<dbReference type="EMBL" id="PIPQ01000005">
    <property type="protein sequence ID" value="RUO39806.1"/>
    <property type="molecule type" value="Genomic_DNA"/>
</dbReference>
<keyword evidence="11" id="KW-1185">Reference proteome</keyword>
<keyword evidence="7 9" id="KW-0811">Translocation</keyword>
<dbReference type="PANTHER" id="PTHR33162">
    <property type="entry name" value="SEC-INDEPENDENT PROTEIN TRANSLOCASE PROTEIN TATA, CHLOROPLASTIC"/>
    <property type="match status" value="1"/>
</dbReference>
<evidence type="ECO:0000256" key="8">
    <source>
        <dbReference type="ARBA" id="ARBA00023136"/>
    </source>
</evidence>
<evidence type="ECO:0000313" key="10">
    <source>
        <dbReference type="EMBL" id="RUO39806.1"/>
    </source>
</evidence>
<keyword evidence="5 9" id="KW-0653">Protein transport</keyword>
<dbReference type="AlphaFoldDB" id="A0A432X0S7"/>
<dbReference type="Pfam" id="PF02416">
    <property type="entry name" value="TatA_B_E"/>
    <property type="match status" value="1"/>
</dbReference>
<sequence>MFDIGFWELILISVLGLLVLGPERLPGAIRSVQRTFASIRSFGTKMQAELNHELRVKELHENLKKIESGDMENLTPELKRSLEELEAAAEQVREPYAKKQEKKDEK</sequence>
<evidence type="ECO:0000256" key="3">
    <source>
        <dbReference type="ARBA" id="ARBA00022475"/>
    </source>
</evidence>
<dbReference type="HAMAP" id="MF_00237">
    <property type="entry name" value="TatB"/>
    <property type="match status" value="1"/>
</dbReference>
<name>A0A432X0S7_9GAMM</name>